<reference evidence="4" key="1">
    <citation type="journal article" date="2023" name="Commun. Biol.">
        <title>Genome analysis of Parmales, the sister group of diatoms, reveals the evolutionary specialization of diatoms from phago-mixotrophs to photoautotrophs.</title>
        <authorList>
            <person name="Ban H."/>
            <person name="Sato S."/>
            <person name="Yoshikawa S."/>
            <person name="Yamada K."/>
            <person name="Nakamura Y."/>
            <person name="Ichinomiya M."/>
            <person name="Sato N."/>
            <person name="Blanc-Mathieu R."/>
            <person name="Endo H."/>
            <person name="Kuwata A."/>
            <person name="Ogata H."/>
        </authorList>
    </citation>
    <scope>NUCLEOTIDE SEQUENCE [LARGE SCALE GENOMIC DNA]</scope>
</reference>
<feature type="transmembrane region" description="Helical" evidence="2">
    <location>
        <begin position="216"/>
        <end position="244"/>
    </location>
</feature>
<organism evidence="3 4">
    <name type="scientific">Triparma columacea</name>
    <dbReference type="NCBI Taxonomy" id="722753"/>
    <lineage>
        <taxon>Eukaryota</taxon>
        <taxon>Sar</taxon>
        <taxon>Stramenopiles</taxon>
        <taxon>Ochrophyta</taxon>
        <taxon>Bolidophyceae</taxon>
        <taxon>Parmales</taxon>
        <taxon>Triparmaceae</taxon>
        <taxon>Triparma</taxon>
    </lineage>
</organism>
<protein>
    <submittedName>
        <fullName evidence="3">Uncharacterized protein</fullName>
    </submittedName>
</protein>
<keyword evidence="2" id="KW-0812">Transmembrane</keyword>
<dbReference type="EMBL" id="BRYA01000265">
    <property type="protein sequence ID" value="GMI45801.1"/>
    <property type="molecule type" value="Genomic_DNA"/>
</dbReference>
<gene>
    <name evidence="3" type="ORF">TrCOL_g10947</name>
</gene>
<name>A0A9W7GJC9_9STRA</name>
<dbReference type="PANTHER" id="PTHR36359:SF1">
    <property type="entry name" value="PROTEIN RESISTANCE TO PHYTOPHTHORA 1, CHLOROPLASTIC"/>
    <property type="match status" value="1"/>
</dbReference>
<evidence type="ECO:0000256" key="2">
    <source>
        <dbReference type="SAM" id="Phobius"/>
    </source>
</evidence>
<evidence type="ECO:0000313" key="4">
    <source>
        <dbReference type="Proteomes" id="UP001165065"/>
    </source>
</evidence>
<feature type="compositionally biased region" description="Polar residues" evidence="1">
    <location>
        <begin position="56"/>
        <end position="66"/>
    </location>
</feature>
<comment type="caution">
    <text evidence="3">The sequence shown here is derived from an EMBL/GenBank/DDBJ whole genome shotgun (WGS) entry which is preliminary data.</text>
</comment>
<dbReference type="AlphaFoldDB" id="A0A9W7GJC9"/>
<feature type="transmembrane region" description="Helical" evidence="2">
    <location>
        <begin position="250"/>
        <end position="272"/>
    </location>
</feature>
<feature type="region of interest" description="Disordered" evidence="1">
    <location>
        <begin position="26"/>
        <end position="111"/>
    </location>
</feature>
<dbReference type="OrthoDB" id="424372at2759"/>
<evidence type="ECO:0000313" key="3">
    <source>
        <dbReference type="EMBL" id="GMI45801.1"/>
    </source>
</evidence>
<dbReference type="PANTHER" id="PTHR36359">
    <property type="entry name" value="PROTEIN RESISTANCE TO PHYTOPHTHORA 1, CHLOROPLASTIC"/>
    <property type="match status" value="1"/>
</dbReference>
<sequence>MKSPIKLRSITIISILLNSSTPFTPSLKNNPPSLIKQLRSPPDSPPIRLPSIPSFIPSSNRPTSLLSKLDDNEIRSDPTDALSNVGWGNLGTPSSTSTSLNDDDDDGLTSDSPFVRDIDEELSNVGGLDQLLNPATVVNVERQIVEVRLNLAIAVNRDVQEYGDDWAVLRKMDDEEFDDPSVSNEDATKLRSKLSKLRQKLNGEKRSVFRGWLKDLFLAQAILSFILSFVMSTNPALLFGSFAWFNDPKLNMSVSISVLGFWWWWLFIVPSLRSRRPTGREKEALDLAFVLTPATSLIAPALTKDTGVIWGLDAAVFAACYAYAYLKPEGWGGGGGGGGDNWIWKALDFGGGRERGANSAK</sequence>
<accession>A0A9W7GJC9</accession>
<keyword evidence="4" id="KW-1185">Reference proteome</keyword>
<keyword evidence="2" id="KW-1133">Transmembrane helix</keyword>
<dbReference type="Proteomes" id="UP001165065">
    <property type="component" value="Unassembled WGS sequence"/>
</dbReference>
<proteinExistence type="predicted"/>
<feature type="compositionally biased region" description="Basic and acidic residues" evidence="1">
    <location>
        <begin position="68"/>
        <end position="78"/>
    </location>
</feature>
<dbReference type="GO" id="GO:0006952">
    <property type="term" value="P:defense response"/>
    <property type="evidence" value="ECO:0007669"/>
    <property type="project" value="InterPro"/>
</dbReference>
<dbReference type="InterPro" id="IPR044966">
    <property type="entry name" value="RPH1"/>
</dbReference>
<evidence type="ECO:0000256" key="1">
    <source>
        <dbReference type="SAM" id="MobiDB-lite"/>
    </source>
</evidence>
<keyword evidence="2" id="KW-0472">Membrane</keyword>